<evidence type="ECO:0000256" key="2">
    <source>
        <dbReference type="SAM" id="SignalP"/>
    </source>
</evidence>
<evidence type="ECO:0000313" key="3">
    <source>
        <dbReference type="EMBL" id="AJI54132.1"/>
    </source>
</evidence>
<reference evidence="3 4" key="1">
    <citation type="journal article" date="2015" name="Genome Announc.">
        <title>Genome sequencing of 18 francisella strains to aid in assay development and testing.</title>
        <authorList>
            <person name="Johnson S.L."/>
            <person name="Daligault H.E."/>
            <person name="Davenport K.W."/>
            <person name="Coyne S.R."/>
            <person name="Frey K.G."/>
            <person name="Koroleva G.I."/>
            <person name="Broomall S.M."/>
            <person name="Bishop-Lilly K.A."/>
            <person name="Bruce D.C."/>
            <person name="Chertkov O."/>
            <person name="Freitas T."/>
            <person name="Jaissle J."/>
            <person name="Ladner J.T."/>
            <person name="Rosenzweig C.N."/>
            <person name="Gibbons H.S."/>
            <person name="Palacios G.F."/>
            <person name="Redden C.L."/>
            <person name="Xu Y."/>
            <person name="Minogue T.D."/>
            <person name="Chain P.S."/>
        </authorList>
    </citation>
    <scope>NUCLEOTIDE SEQUENCE [LARGE SCALE GENOMIC DNA]</scope>
    <source>
        <strain evidence="3 4">GA01-2794</strain>
    </source>
</reference>
<dbReference type="AlphaFoldDB" id="A0A0B6D749"/>
<feature type="region of interest" description="Disordered" evidence="1">
    <location>
        <begin position="378"/>
        <end position="400"/>
    </location>
</feature>
<dbReference type="SUPFAM" id="SSF81901">
    <property type="entry name" value="HCP-like"/>
    <property type="match status" value="2"/>
</dbReference>
<dbReference type="SMART" id="SM00671">
    <property type="entry name" value="SEL1"/>
    <property type="match status" value="3"/>
</dbReference>
<dbReference type="EMBL" id="CP009440">
    <property type="protein sequence ID" value="AJI54132.1"/>
    <property type="molecule type" value="Genomic_DNA"/>
</dbReference>
<dbReference type="KEGG" id="fpz:LA55_262"/>
<dbReference type="PANTHER" id="PTHR43628:SF1">
    <property type="entry name" value="CHITIN SYNTHASE REGULATORY FACTOR 2-RELATED"/>
    <property type="match status" value="1"/>
</dbReference>
<dbReference type="RefSeq" id="WP_044525545.1">
    <property type="nucleotide sequence ID" value="NZ_CP009440.1"/>
</dbReference>
<dbReference type="InterPro" id="IPR006597">
    <property type="entry name" value="Sel1-like"/>
</dbReference>
<evidence type="ECO:0000313" key="4">
    <source>
        <dbReference type="Proteomes" id="UP000031830"/>
    </source>
</evidence>
<feature type="signal peptide" evidence="2">
    <location>
        <begin position="1"/>
        <end position="20"/>
    </location>
</feature>
<dbReference type="PANTHER" id="PTHR43628">
    <property type="entry name" value="ACTIVATOR OF C KINASE PROTEIN 1-RELATED"/>
    <property type="match status" value="1"/>
</dbReference>
<keyword evidence="2" id="KW-0732">Signal</keyword>
<evidence type="ECO:0000256" key="1">
    <source>
        <dbReference type="SAM" id="MobiDB-lite"/>
    </source>
</evidence>
<name>A0A0B6D749_9GAMM</name>
<gene>
    <name evidence="3" type="ORF">LA55_262</name>
</gene>
<dbReference type="Gene3D" id="1.25.40.10">
    <property type="entry name" value="Tetratricopeptide repeat domain"/>
    <property type="match status" value="1"/>
</dbReference>
<dbReference type="STRING" id="28110.KU46_810"/>
<dbReference type="Pfam" id="PF08238">
    <property type="entry name" value="Sel1"/>
    <property type="match status" value="4"/>
</dbReference>
<dbReference type="OrthoDB" id="9792653at2"/>
<proteinExistence type="predicted"/>
<accession>A0A0B6D749</accession>
<feature type="compositionally biased region" description="Low complexity" evidence="1">
    <location>
        <begin position="378"/>
        <end position="392"/>
    </location>
</feature>
<dbReference type="Proteomes" id="UP000031830">
    <property type="component" value="Chromosome"/>
</dbReference>
<dbReference type="InterPro" id="IPR052945">
    <property type="entry name" value="Mitotic_Regulator"/>
</dbReference>
<organism evidence="3 4">
    <name type="scientific">Francisella philomiragia</name>
    <dbReference type="NCBI Taxonomy" id="28110"/>
    <lineage>
        <taxon>Bacteria</taxon>
        <taxon>Pseudomonadati</taxon>
        <taxon>Pseudomonadota</taxon>
        <taxon>Gammaproteobacteria</taxon>
        <taxon>Thiotrichales</taxon>
        <taxon>Francisellaceae</taxon>
        <taxon>Francisella</taxon>
    </lineage>
</organism>
<sequence>MKVRFAIAFLSVMFFGSSYATLKECYKDGVDQEYEKVLESCKPYLKTDARATGLLAEANVQLDMSDKEALDYALWASDFYEKNGAPTDPEGVRSYSYLVYLIGELYFFGSEGVEVDQPKGIEYITKAADLGYGVAQNQLGNLYVRNDKVPGMNVAKAYKWYKLAIANGSLEARGAYLINNQQKFIQEYPYCMSLGRAFIADAYLNGKGGLPQSPDYAIKWYQKAYDLDHSAEIEAGLAEAYYNEYKNINHGKHAFKHAGMAQALIAKDDKQRAYKYAREAIMQPYAPAFAIMAELTDNKVAKYAYLSEAIKLYNNPLFGFWRQFNPYCMPDLSDKRGLKKAEQELAKIKLTPEEKELAIREQESLEIYWNPNVKQEQPVQESSQIQQQASKKTQVESSQP</sequence>
<protein>
    <submittedName>
        <fullName evidence="3">Sel1 repeat family protein</fullName>
    </submittedName>
</protein>
<feature type="chain" id="PRO_5002120294" evidence="2">
    <location>
        <begin position="21"/>
        <end position="400"/>
    </location>
</feature>
<dbReference type="InterPro" id="IPR011990">
    <property type="entry name" value="TPR-like_helical_dom_sf"/>
</dbReference>